<feature type="domain" description="Methyltransferase type 11" evidence="4">
    <location>
        <begin position="44"/>
        <end position="136"/>
    </location>
</feature>
<reference evidence="5 6" key="1">
    <citation type="submission" date="2022-02" db="EMBL/GenBank/DDBJ databases">
        <authorList>
            <person name="Min J."/>
        </authorList>
    </citation>
    <scope>NUCLEOTIDE SEQUENCE [LARGE SCALE GENOMIC DNA]</scope>
    <source>
        <strain evidence="5 6">GR10-1</strain>
    </source>
</reference>
<dbReference type="Pfam" id="PF08241">
    <property type="entry name" value="Methyltransf_11"/>
    <property type="match status" value="1"/>
</dbReference>
<dbReference type="InterPro" id="IPR013216">
    <property type="entry name" value="Methyltransf_11"/>
</dbReference>
<dbReference type="PANTHER" id="PTHR44942:SF4">
    <property type="entry name" value="METHYLTRANSFERASE TYPE 11 DOMAIN-CONTAINING PROTEIN"/>
    <property type="match status" value="1"/>
</dbReference>
<evidence type="ECO:0000256" key="3">
    <source>
        <dbReference type="ARBA" id="ARBA00022679"/>
    </source>
</evidence>
<dbReference type="SUPFAM" id="SSF53335">
    <property type="entry name" value="S-adenosyl-L-methionine-dependent methyltransferases"/>
    <property type="match status" value="1"/>
</dbReference>
<dbReference type="EMBL" id="JAKWBL010000001">
    <property type="protein sequence ID" value="MCH5598140.1"/>
    <property type="molecule type" value="Genomic_DNA"/>
</dbReference>
<organism evidence="5 6">
    <name type="scientific">Niabella ginsengisoli</name>
    <dbReference type="NCBI Taxonomy" id="522298"/>
    <lineage>
        <taxon>Bacteria</taxon>
        <taxon>Pseudomonadati</taxon>
        <taxon>Bacteroidota</taxon>
        <taxon>Chitinophagia</taxon>
        <taxon>Chitinophagales</taxon>
        <taxon>Chitinophagaceae</taxon>
        <taxon>Niabella</taxon>
    </lineage>
</organism>
<protein>
    <submittedName>
        <fullName evidence="5">Class I SAM-dependent methyltransferase</fullName>
    </submittedName>
</protein>
<dbReference type="InterPro" id="IPR051052">
    <property type="entry name" value="Diverse_substrate_MTase"/>
</dbReference>
<dbReference type="Gene3D" id="3.40.50.150">
    <property type="entry name" value="Vaccinia Virus protein VP39"/>
    <property type="match status" value="1"/>
</dbReference>
<accession>A0ABS9SIG3</accession>
<evidence type="ECO:0000256" key="2">
    <source>
        <dbReference type="ARBA" id="ARBA00022603"/>
    </source>
</evidence>
<keyword evidence="2 5" id="KW-0489">Methyltransferase</keyword>
<sequence length="220" mass="24998">MTDSKQRFSNRVADYIKYRPKYPAEVIDILEKEIGLKQESIVADIGAGTGFLTELFLKNGNATYAIEPNEAMREACNEIYGSYQNLTIVSGSAEDSGLPNNSIDIIIAGQAFHWFDQVNTKKEFERILKPNGHIVLIWNARKDELPFTGGYENILSSNIPEYKALDHRNVDDAAITTFFIPKKMKKKLFPIVKTSIGRDLKAECSHLHTFQFLARFMKRS</sequence>
<keyword evidence="3" id="KW-0808">Transferase</keyword>
<proteinExistence type="inferred from homology"/>
<dbReference type="RefSeq" id="WP_240827495.1">
    <property type="nucleotide sequence ID" value="NZ_JAKWBL010000001.1"/>
</dbReference>
<dbReference type="PANTHER" id="PTHR44942">
    <property type="entry name" value="METHYLTRANSF_11 DOMAIN-CONTAINING PROTEIN"/>
    <property type="match status" value="1"/>
</dbReference>
<dbReference type="GO" id="GO:0008168">
    <property type="term" value="F:methyltransferase activity"/>
    <property type="evidence" value="ECO:0007669"/>
    <property type="project" value="UniProtKB-KW"/>
</dbReference>
<evidence type="ECO:0000259" key="4">
    <source>
        <dbReference type="Pfam" id="PF08241"/>
    </source>
</evidence>
<dbReference type="Proteomes" id="UP001202248">
    <property type="component" value="Unassembled WGS sequence"/>
</dbReference>
<name>A0ABS9SIG3_9BACT</name>
<evidence type="ECO:0000256" key="1">
    <source>
        <dbReference type="ARBA" id="ARBA00008361"/>
    </source>
</evidence>
<gene>
    <name evidence="5" type="ORF">MKP09_09570</name>
</gene>
<evidence type="ECO:0000313" key="6">
    <source>
        <dbReference type="Proteomes" id="UP001202248"/>
    </source>
</evidence>
<evidence type="ECO:0000313" key="5">
    <source>
        <dbReference type="EMBL" id="MCH5598140.1"/>
    </source>
</evidence>
<dbReference type="InterPro" id="IPR029063">
    <property type="entry name" value="SAM-dependent_MTases_sf"/>
</dbReference>
<comment type="similarity">
    <text evidence="1">Belongs to the methyltransferase superfamily.</text>
</comment>
<comment type="caution">
    <text evidence="5">The sequence shown here is derived from an EMBL/GenBank/DDBJ whole genome shotgun (WGS) entry which is preliminary data.</text>
</comment>
<dbReference type="CDD" id="cd02440">
    <property type="entry name" value="AdoMet_MTases"/>
    <property type="match status" value="1"/>
</dbReference>
<keyword evidence="6" id="KW-1185">Reference proteome</keyword>
<dbReference type="GO" id="GO:0032259">
    <property type="term" value="P:methylation"/>
    <property type="evidence" value="ECO:0007669"/>
    <property type="project" value="UniProtKB-KW"/>
</dbReference>